<comment type="caution">
    <text evidence="3">The sequence shown here is derived from an EMBL/GenBank/DDBJ whole genome shotgun (WGS) entry which is preliminary data.</text>
</comment>
<dbReference type="PANTHER" id="PTHR42928:SF5">
    <property type="entry name" value="BLR1237 PROTEIN"/>
    <property type="match status" value="1"/>
</dbReference>
<dbReference type="Proteomes" id="UP001549320">
    <property type="component" value="Unassembled WGS sequence"/>
</dbReference>
<organism evidence="3 4">
    <name type="scientific">Ottowia thiooxydans</name>
    <dbReference type="NCBI Taxonomy" id="219182"/>
    <lineage>
        <taxon>Bacteria</taxon>
        <taxon>Pseudomonadati</taxon>
        <taxon>Pseudomonadota</taxon>
        <taxon>Betaproteobacteria</taxon>
        <taxon>Burkholderiales</taxon>
        <taxon>Comamonadaceae</taxon>
        <taxon>Ottowia</taxon>
    </lineage>
</organism>
<dbReference type="Gene3D" id="3.40.190.10">
    <property type="entry name" value="Periplasmic binding protein-like II"/>
    <property type="match status" value="1"/>
</dbReference>
<name>A0ABV2Q4W0_9BURK</name>
<feature type="signal peptide" evidence="2">
    <location>
        <begin position="1"/>
        <end position="27"/>
    </location>
</feature>
<dbReference type="InterPro" id="IPR005064">
    <property type="entry name" value="BUG"/>
</dbReference>
<gene>
    <name evidence="3" type="ORF">ABIE13_001168</name>
</gene>
<evidence type="ECO:0000313" key="4">
    <source>
        <dbReference type="Proteomes" id="UP001549320"/>
    </source>
</evidence>
<dbReference type="PANTHER" id="PTHR42928">
    <property type="entry name" value="TRICARBOXYLATE-BINDING PROTEIN"/>
    <property type="match status" value="1"/>
</dbReference>
<evidence type="ECO:0000256" key="1">
    <source>
        <dbReference type="ARBA" id="ARBA00006987"/>
    </source>
</evidence>
<dbReference type="PIRSF" id="PIRSF017082">
    <property type="entry name" value="YflP"/>
    <property type="match status" value="1"/>
</dbReference>
<comment type="similarity">
    <text evidence="1">Belongs to the UPF0065 (bug) family.</text>
</comment>
<dbReference type="SUPFAM" id="SSF53850">
    <property type="entry name" value="Periplasmic binding protein-like II"/>
    <property type="match status" value="1"/>
</dbReference>
<dbReference type="Pfam" id="PF03401">
    <property type="entry name" value="TctC"/>
    <property type="match status" value="1"/>
</dbReference>
<dbReference type="EMBL" id="JBEPSH010000002">
    <property type="protein sequence ID" value="MET4576068.1"/>
    <property type="molecule type" value="Genomic_DNA"/>
</dbReference>
<feature type="chain" id="PRO_5045650561" evidence="2">
    <location>
        <begin position="28"/>
        <end position="330"/>
    </location>
</feature>
<keyword evidence="2" id="KW-0732">Signal</keyword>
<reference evidence="3 4" key="1">
    <citation type="submission" date="2024-06" db="EMBL/GenBank/DDBJ databases">
        <title>Sorghum-associated microbial communities from plants grown in Nebraska, USA.</title>
        <authorList>
            <person name="Schachtman D."/>
        </authorList>
    </citation>
    <scope>NUCLEOTIDE SEQUENCE [LARGE SCALE GENOMIC DNA]</scope>
    <source>
        <strain evidence="3 4">2709</strain>
    </source>
</reference>
<dbReference type="Gene3D" id="3.40.190.150">
    <property type="entry name" value="Bordetella uptake gene, domain 1"/>
    <property type="match status" value="1"/>
</dbReference>
<dbReference type="RefSeq" id="WP_354441926.1">
    <property type="nucleotide sequence ID" value="NZ_JBEPSH010000002.1"/>
</dbReference>
<dbReference type="CDD" id="cd07012">
    <property type="entry name" value="PBP2_Bug_TTT"/>
    <property type="match status" value="1"/>
</dbReference>
<accession>A0ABV2Q4W0</accession>
<evidence type="ECO:0000256" key="2">
    <source>
        <dbReference type="SAM" id="SignalP"/>
    </source>
</evidence>
<proteinExistence type="inferred from homology"/>
<sequence>MKLNTRQVVLGGLAALLSSGLLTPALAQEAAWPAKQPLTLIVPFGAGSSPDTMARVVAEEAGKALKQTIVIQNRPGASGNLGTDQIAKAKPDGYTFGVSITGPLVNNTVIYKNLPYNPVTDITPLTLAVHQFNVLVVPANSPVKSLADLVAEMKKPGAKLNFPSTGAGTVSHLAVELLLDRVGGKALHVPYKSSPDAVTSLLSGDTSFAALPPVAVMPMIRDGRLRPIAAVAGKRLSFLPDVATTAELGYPGVEGSGWIGFVAPAGLPADVKTKLNAALTKALASPEVGQRLNTMYMEAAPMTPDEFGKYMREELQRWSPLIKRLNLSEG</sequence>
<keyword evidence="4" id="KW-1185">Reference proteome</keyword>
<evidence type="ECO:0000313" key="3">
    <source>
        <dbReference type="EMBL" id="MET4576068.1"/>
    </source>
</evidence>
<keyword evidence="3" id="KW-0675">Receptor</keyword>
<dbReference type="InterPro" id="IPR042100">
    <property type="entry name" value="Bug_dom1"/>
</dbReference>
<protein>
    <submittedName>
        <fullName evidence="3">Tripartite-type tricarboxylate transporter receptor subunit TctC</fullName>
    </submittedName>
</protein>